<dbReference type="Pfam" id="PF13335">
    <property type="entry name" value="Mg_chelatase_C"/>
    <property type="match status" value="1"/>
</dbReference>
<dbReference type="Pfam" id="PF13541">
    <property type="entry name" value="ChlI"/>
    <property type="match status" value="1"/>
</dbReference>
<dbReference type="Gene3D" id="3.30.230.10">
    <property type="match status" value="1"/>
</dbReference>
<dbReference type="SUPFAM" id="SSF52540">
    <property type="entry name" value="P-loop containing nucleoside triphosphate hydrolases"/>
    <property type="match status" value="1"/>
</dbReference>
<evidence type="ECO:0000313" key="4">
    <source>
        <dbReference type="Proteomes" id="UP000198649"/>
    </source>
</evidence>
<keyword evidence="4" id="KW-1185">Reference proteome</keyword>
<protein>
    <submittedName>
        <fullName evidence="3">Magnesium chelatase family protein</fullName>
    </submittedName>
</protein>
<dbReference type="STRING" id="1005945.SAMN05216561_102256"/>
<evidence type="ECO:0000313" key="3">
    <source>
        <dbReference type="EMBL" id="SFH78969.1"/>
    </source>
</evidence>
<dbReference type="InterPro" id="IPR027417">
    <property type="entry name" value="P-loop_NTPase"/>
</dbReference>
<dbReference type="InterPro" id="IPR003593">
    <property type="entry name" value="AAA+_ATPase"/>
</dbReference>
<dbReference type="SUPFAM" id="SSF54211">
    <property type="entry name" value="Ribosomal protein S5 domain 2-like"/>
    <property type="match status" value="1"/>
</dbReference>
<reference evidence="3 4" key="1">
    <citation type="submission" date="2016-10" db="EMBL/GenBank/DDBJ databases">
        <authorList>
            <person name="de Groot N.N."/>
        </authorList>
    </citation>
    <scope>NUCLEOTIDE SEQUENCE [LARGE SCALE GENOMIC DNA]</scope>
    <source>
        <strain evidence="3 4">CGMCC 1.11156</strain>
    </source>
</reference>
<feature type="domain" description="AAA+ ATPase" evidence="2">
    <location>
        <begin position="221"/>
        <end position="413"/>
    </location>
</feature>
<dbReference type="PANTHER" id="PTHR32039:SF7">
    <property type="entry name" value="COMPETENCE PROTEIN COMM"/>
    <property type="match status" value="1"/>
</dbReference>
<gene>
    <name evidence="3" type="ORF">SAMN05216561_102256</name>
</gene>
<dbReference type="InterPro" id="IPR020568">
    <property type="entry name" value="Ribosomal_Su5_D2-typ_SF"/>
</dbReference>
<dbReference type="RefSeq" id="WP_091110410.1">
    <property type="nucleotide sequence ID" value="NZ_BKAF01000003.1"/>
</dbReference>
<dbReference type="PANTHER" id="PTHR32039">
    <property type="entry name" value="MAGNESIUM-CHELATASE SUBUNIT CHLI"/>
    <property type="match status" value="1"/>
</dbReference>
<name>A0A1I3CXJ4_9ACTN</name>
<dbReference type="EMBL" id="FOQG01000002">
    <property type="protein sequence ID" value="SFH78969.1"/>
    <property type="molecule type" value="Genomic_DNA"/>
</dbReference>
<evidence type="ECO:0000259" key="2">
    <source>
        <dbReference type="SMART" id="SM00382"/>
    </source>
</evidence>
<dbReference type="OrthoDB" id="9813147at2"/>
<evidence type="ECO:0000256" key="1">
    <source>
        <dbReference type="ARBA" id="ARBA00006354"/>
    </source>
</evidence>
<dbReference type="NCBIfam" id="TIGR00368">
    <property type="entry name" value="YifB family Mg chelatase-like AAA ATPase"/>
    <property type="match status" value="1"/>
</dbReference>
<dbReference type="InterPro" id="IPR014721">
    <property type="entry name" value="Ribsml_uS5_D2-typ_fold_subgr"/>
</dbReference>
<dbReference type="Gene3D" id="3.40.50.300">
    <property type="entry name" value="P-loop containing nucleotide triphosphate hydrolases"/>
    <property type="match status" value="1"/>
</dbReference>
<dbReference type="Proteomes" id="UP000198649">
    <property type="component" value="Unassembled WGS sequence"/>
</dbReference>
<dbReference type="InterPro" id="IPR025158">
    <property type="entry name" value="Mg_chelat-rel_C"/>
</dbReference>
<dbReference type="InterPro" id="IPR004482">
    <property type="entry name" value="Mg_chelat-rel"/>
</dbReference>
<accession>A0A1I3CXJ4</accession>
<dbReference type="AlphaFoldDB" id="A0A1I3CXJ4"/>
<comment type="similarity">
    <text evidence="1">Belongs to the Mg-chelatase subunits D/I family. ComM subfamily.</text>
</comment>
<proteinExistence type="inferred from homology"/>
<dbReference type="GO" id="GO:0005524">
    <property type="term" value="F:ATP binding"/>
    <property type="evidence" value="ECO:0007669"/>
    <property type="project" value="InterPro"/>
</dbReference>
<dbReference type="SMART" id="SM00382">
    <property type="entry name" value="AAA"/>
    <property type="match status" value="1"/>
</dbReference>
<sequence>MAFATARSVCLDGAVGHLIDVQADVSPGAVGTTLVGRADPALNEARDRCRMAIINSDLRWPATKRITVLLSPADLLKRGTHFDLAICVAVLAADAVVPRGSLEQTAFIGEVSLDGRLRCVAGVLPMVLAAAARGVTRVFVPEPCAQEASMVPGMTVLGMRSLAQVAAELAGEEVPEAPPVAPMSGTRLLSWRGDERLEEVDFADLHGLRETKYAVEVAAAGGHHVLLSGPKGSGKTSIAERIPTIIPELAPEESLELTAIHSLCGALDAGQGMVLRAPFRAPHHDASKASLIGGGSGQVRPGEISRAHGGVLFLDEFPLFRSDVIDALRQPMESGDVTIARHGEAAVLPARGMVVLACNPCPCGDYRPSVGRNKCSCREVVRRDYQARVKGPVTDRIDITRHVEPPMPHERSDRFDVLETSAEIRARVEVARRLQAVRYADCSWRLNGQAPGPALRERWPLPPAAQRLLDDAVFAGRLTSRGAVRVHRLAMTIADLAAVRAGVNVRPGAVEVETALRLRAGDPLLARQVAPAVVGTVEEVAG</sequence>
<dbReference type="InterPro" id="IPR000523">
    <property type="entry name" value="Mg_chelatse_chII-like_cat_dom"/>
</dbReference>
<dbReference type="Pfam" id="PF01078">
    <property type="entry name" value="Mg_chelatase"/>
    <property type="match status" value="1"/>
</dbReference>
<dbReference type="InterPro" id="IPR045006">
    <property type="entry name" value="CHLI-like"/>
</dbReference>
<organism evidence="3 4">
    <name type="scientific">Nocardioides psychrotolerans</name>
    <dbReference type="NCBI Taxonomy" id="1005945"/>
    <lineage>
        <taxon>Bacteria</taxon>
        <taxon>Bacillati</taxon>
        <taxon>Actinomycetota</taxon>
        <taxon>Actinomycetes</taxon>
        <taxon>Propionibacteriales</taxon>
        <taxon>Nocardioidaceae</taxon>
        <taxon>Nocardioides</taxon>
    </lineage>
</organism>